<name>A0AAE8HWR3_9HYPH</name>
<reference evidence="1 3" key="1">
    <citation type="submission" date="2016-04" db="EMBL/GenBank/DDBJ databases">
        <title>Complete genome sequencing and analysis of CBMB27, Methylobacterium phyllosphaerae isolated from leaf tissues of rice (Oryza sativa L.).</title>
        <authorList>
            <person name="Lee Y."/>
            <person name="Hwangbo K."/>
            <person name="Chung H."/>
            <person name="Yoo J."/>
            <person name="Kim K.Y."/>
            <person name="Sa T.M."/>
            <person name="Um Y."/>
            <person name="Madhaiyan M."/>
        </authorList>
    </citation>
    <scope>NUCLEOTIDE SEQUENCE [LARGE SCALE GENOMIC DNA]</scope>
    <source>
        <strain evidence="1 3">CBMB27</strain>
    </source>
</reference>
<evidence type="ECO:0000313" key="2">
    <source>
        <dbReference type="EMBL" id="SFH53643.1"/>
    </source>
</evidence>
<dbReference type="EMBL" id="FOPK01000030">
    <property type="protein sequence ID" value="SFH53643.1"/>
    <property type="molecule type" value="Genomic_DNA"/>
</dbReference>
<organism evidence="2 4">
    <name type="scientific">Methylobacterium phyllosphaerae</name>
    <dbReference type="NCBI Taxonomy" id="418223"/>
    <lineage>
        <taxon>Bacteria</taxon>
        <taxon>Pseudomonadati</taxon>
        <taxon>Pseudomonadota</taxon>
        <taxon>Alphaproteobacteria</taxon>
        <taxon>Hyphomicrobiales</taxon>
        <taxon>Methylobacteriaceae</taxon>
        <taxon>Methylobacterium</taxon>
    </lineage>
</organism>
<dbReference type="EMBL" id="CP015367">
    <property type="protein sequence ID" value="APT32076.1"/>
    <property type="molecule type" value="Genomic_DNA"/>
</dbReference>
<keyword evidence="3" id="KW-1185">Reference proteome</keyword>
<reference evidence="2 4" key="2">
    <citation type="submission" date="2016-10" db="EMBL/GenBank/DDBJ databases">
        <authorList>
            <person name="Varghese N."/>
            <person name="Submissions S."/>
        </authorList>
    </citation>
    <scope>NUCLEOTIDE SEQUENCE [LARGE SCALE GENOMIC DNA]</scope>
    <source>
        <strain evidence="2 4">CBMB27</strain>
    </source>
</reference>
<dbReference type="KEGG" id="mphy:MCBMB27_02785"/>
<sequence length="84" mass="9056">MTILAARVLSVEELNGDQIDAEILKLQTQRDATRDEATRARFDVSIARLEEFKAAPGFEGSMSGRAASPQCSSGTKCPLVRVSS</sequence>
<gene>
    <name evidence="1" type="ORF">MCBMB27_02785</name>
    <name evidence="2" type="ORF">SAMN05192567_13039</name>
</gene>
<accession>A0AAE8HWR3</accession>
<evidence type="ECO:0000313" key="4">
    <source>
        <dbReference type="Proteomes" id="UP000199140"/>
    </source>
</evidence>
<dbReference type="Proteomes" id="UP000185487">
    <property type="component" value="Chromosome"/>
</dbReference>
<dbReference type="AlphaFoldDB" id="A0AAE8HWR3"/>
<protein>
    <submittedName>
        <fullName evidence="1">Respiration</fullName>
    </submittedName>
</protein>
<evidence type="ECO:0000313" key="1">
    <source>
        <dbReference type="EMBL" id="APT32076.1"/>
    </source>
</evidence>
<proteinExistence type="predicted"/>
<dbReference type="RefSeq" id="WP_174695257.1">
    <property type="nucleotide sequence ID" value="NZ_CP015367.1"/>
</dbReference>
<dbReference type="Proteomes" id="UP000199140">
    <property type="component" value="Unassembled WGS sequence"/>
</dbReference>
<evidence type="ECO:0000313" key="3">
    <source>
        <dbReference type="Proteomes" id="UP000185487"/>
    </source>
</evidence>